<evidence type="ECO:0000256" key="6">
    <source>
        <dbReference type="ARBA" id="ARBA00022984"/>
    </source>
</evidence>
<dbReference type="Gene3D" id="3.90.190.20">
    <property type="entry name" value="Mur ligase, C-terminal domain"/>
    <property type="match status" value="1"/>
</dbReference>
<protein>
    <recommendedName>
        <fullName evidence="15">UDP-N-acetylmuramate--L-alanine ligase</fullName>
    </recommendedName>
</protein>
<dbReference type="InterPro" id="IPR036615">
    <property type="entry name" value="Mur_ligase_C_dom_sf"/>
</dbReference>
<dbReference type="InterPro" id="IPR004101">
    <property type="entry name" value="Mur_ligase_C"/>
</dbReference>
<keyword evidence="8" id="KW-0961">Cell wall biogenesis/degradation</keyword>
<keyword evidence="6" id="KW-0573">Peptidoglycan synthesis</keyword>
<keyword evidence="9" id="KW-0472">Membrane</keyword>
<dbReference type="InterPro" id="IPR013221">
    <property type="entry name" value="Mur_ligase_cen"/>
</dbReference>
<feature type="domain" description="Mur ligase central" evidence="12">
    <location>
        <begin position="117"/>
        <end position="245"/>
    </location>
</feature>
<dbReference type="GO" id="GO:0051301">
    <property type="term" value="P:cell division"/>
    <property type="evidence" value="ECO:0007669"/>
    <property type="project" value="UniProtKB-KW"/>
</dbReference>
<feature type="transmembrane region" description="Helical" evidence="9">
    <location>
        <begin position="12"/>
        <end position="31"/>
    </location>
</feature>
<name>A0A1G2F9E1_9BACT</name>
<evidence type="ECO:0000313" key="14">
    <source>
        <dbReference type="Proteomes" id="UP000179099"/>
    </source>
</evidence>
<dbReference type="GO" id="GO:0071555">
    <property type="term" value="P:cell wall organization"/>
    <property type="evidence" value="ECO:0007669"/>
    <property type="project" value="UniProtKB-KW"/>
</dbReference>
<proteinExistence type="predicted"/>
<keyword evidence="4" id="KW-0067">ATP-binding</keyword>
<keyword evidence="9" id="KW-1133">Transmembrane helix</keyword>
<evidence type="ECO:0000259" key="11">
    <source>
        <dbReference type="Pfam" id="PF02875"/>
    </source>
</evidence>
<dbReference type="AlphaFoldDB" id="A0A1G2F9E1"/>
<dbReference type="GO" id="GO:0005524">
    <property type="term" value="F:ATP binding"/>
    <property type="evidence" value="ECO:0007669"/>
    <property type="project" value="UniProtKB-KW"/>
</dbReference>
<feature type="domain" description="Mur ligase C-terminal" evidence="11">
    <location>
        <begin position="294"/>
        <end position="373"/>
    </location>
</feature>
<dbReference type="GO" id="GO:0016881">
    <property type="term" value="F:acid-amino acid ligase activity"/>
    <property type="evidence" value="ECO:0007669"/>
    <property type="project" value="InterPro"/>
</dbReference>
<keyword evidence="5" id="KW-0133">Cell shape</keyword>
<evidence type="ECO:0000256" key="7">
    <source>
        <dbReference type="ARBA" id="ARBA00023306"/>
    </source>
</evidence>
<evidence type="ECO:0000259" key="10">
    <source>
        <dbReference type="Pfam" id="PF01225"/>
    </source>
</evidence>
<evidence type="ECO:0000256" key="2">
    <source>
        <dbReference type="ARBA" id="ARBA00022618"/>
    </source>
</evidence>
<dbReference type="SUPFAM" id="SSF53623">
    <property type="entry name" value="MurD-like peptide ligases, catalytic domain"/>
    <property type="match status" value="1"/>
</dbReference>
<evidence type="ECO:0000259" key="12">
    <source>
        <dbReference type="Pfam" id="PF08245"/>
    </source>
</evidence>
<comment type="caution">
    <text evidence="13">The sequence shown here is derived from an EMBL/GenBank/DDBJ whole genome shotgun (WGS) entry which is preliminary data.</text>
</comment>
<dbReference type="InterPro" id="IPR050061">
    <property type="entry name" value="MurCDEF_pg_biosynth"/>
</dbReference>
<dbReference type="Gene3D" id="3.40.1190.10">
    <property type="entry name" value="Mur-like, catalytic domain"/>
    <property type="match status" value="1"/>
</dbReference>
<dbReference type="GO" id="GO:0008360">
    <property type="term" value="P:regulation of cell shape"/>
    <property type="evidence" value="ECO:0007669"/>
    <property type="project" value="UniProtKB-KW"/>
</dbReference>
<dbReference type="InterPro" id="IPR036565">
    <property type="entry name" value="Mur-like_cat_sf"/>
</dbReference>
<dbReference type="PANTHER" id="PTHR43445:SF3">
    <property type="entry name" value="UDP-N-ACETYLMURAMATE--L-ALANINE LIGASE"/>
    <property type="match status" value="1"/>
</dbReference>
<evidence type="ECO:0000256" key="3">
    <source>
        <dbReference type="ARBA" id="ARBA00022741"/>
    </source>
</evidence>
<dbReference type="InterPro" id="IPR000713">
    <property type="entry name" value="Mur_ligase_N"/>
</dbReference>
<accession>A0A1G2F9E1</accession>
<feature type="non-terminal residue" evidence="13">
    <location>
        <position position="379"/>
    </location>
</feature>
<evidence type="ECO:0008006" key="15">
    <source>
        <dbReference type="Google" id="ProtNLM"/>
    </source>
</evidence>
<dbReference type="PANTHER" id="PTHR43445">
    <property type="entry name" value="UDP-N-ACETYLMURAMATE--L-ALANINE LIGASE-RELATED"/>
    <property type="match status" value="1"/>
</dbReference>
<evidence type="ECO:0000256" key="5">
    <source>
        <dbReference type="ARBA" id="ARBA00022960"/>
    </source>
</evidence>
<feature type="domain" description="Mur ligase N-terminal catalytic" evidence="10">
    <location>
        <begin position="12"/>
        <end position="112"/>
    </location>
</feature>
<keyword evidence="2" id="KW-0132">Cell division</keyword>
<dbReference type="Pfam" id="PF08245">
    <property type="entry name" value="Mur_ligase_M"/>
    <property type="match status" value="1"/>
</dbReference>
<evidence type="ECO:0000256" key="4">
    <source>
        <dbReference type="ARBA" id="ARBA00022840"/>
    </source>
</evidence>
<evidence type="ECO:0000313" key="13">
    <source>
        <dbReference type="EMBL" id="OGZ34686.1"/>
    </source>
</evidence>
<dbReference type="STRING" id="1801992.A2Y98_02725"/>
<evidence type="ECO:0000256" key="9">
    <source>
        <dbReference type="SAM" id="Phobius"/>
    </source>
</evidence>
<keyword evidence="3" id="KW-0547">Nucleotide-binding</keyword>
<dbReference type="SUPFAM" id="SSF53244">
    <property type="entry name" value="MurD-like peptide ligases, peptide-binding domain"/>
    <property type="match status" value="1"/>
</dbReference>
<evidence type="ECO:0000256" key="8">
    <source>
        <dbReference type="ARBA" id="ARBA00023316"/>
    </source>
</evidence>
<evidence type="ECO:0000256" key="1">
    <source>
        <dbReference type="ARBA" id="ARBA00022598"/>
    </source>
</evidence>
<dbReference type="Gene3D" id="3.40.50.720">
    <property type="entry name" value="NAD(P)-binding Rossmann-like Domain"/>
    <property type="match status" value="1"/>
</dbReference>
<dbReference type="EMBL" id="MHMW01000002">
    <property type="protein sequence ID" value="OGZ34686.1"/>
    <property type="molecule type" value="Genomic_DNA"/>
</dbReference>
<sequence length="379" mass="42996">MLKMILCQGYQKIHFIGIGGIGTSALVKYFLAKRFLVSGSDLAESEITRSLGKQGAKIIIGSHKQINIPPDTDLVIYSAAVENKNPELKEAKRRKIKCQTYAQALGDLTKKYFTIAVSGTHGKSTTTAMTALILVKAGFDPTVIVGTKLREFGNSNFRLGKSKYLIIEADEYSASFLNYWPKIIVLTNIEEDHLDYYRDIGHILMTFKKYVGHLDKKGILVTNTNDENIRKIIQNAKIKIQNYNSKYKINGLNLKIPGIHNLMNAHAAITVARALRIPERVSLKTLNNFSGTWRRFEYMGMVRGAKIFDDYGHHPTEIRATLKGAREILTIRQKPYAISRLWCVFQPHQYQRTWKLFEQFTGAFDEADKTILLPIYSVA</sequence>
<dbReference type="Pfam" id="PF02875">
    <property type="entry name" value="Mur_ligase_C"/>
    <property type="match status" value="1"/>
</dbReference>
<keyword evidence="7" id="KW-0131">Cell cycle</keyword>
<reference evidence="13 14" key="1">
    <citation type="journal article" date="2016" name="Nat. Commun.">
        <title>Thousands of microbial genomes shed light on interconnected biogeochemical processes in an aquifer system.</title>
        <authorList>
            <person name="Anantharaman K."/>
            <person name="Brown C.T."/>
            <person name="Hug L.A."/>
            <person name="Sharon I."/>
            <person name="Castelle C.J."/>
            <person name="Probst A.J."/>
            <person name="Thomas B.C."/>
            <person name="Singh A."/>
            <person name="Wilkins M.J."/>
            <person name="Karaoz U."/>
            <person name="Brodie E.L."/>
            <person name="Williams K.H."/>
            <person name="Hubbard S.S."/>
            <person name="Banfield J.F."/>
        </authorList>
    </citation>
    <scope>NUCLEOTIDE SEQUENCE [LARGE SCALE GENOMIC DNA]</scope>
</reference>
<dbReference type="Proteomes" id="UP000179099">
    <property type="component" value="Unassembled WGS sequence"/>
</dbReference>
<gene>
    <name evidence="13" type="ORF">A2Y98_02725</name>
</gene>
<dbReference type="Pfam" id="PF01225">
    <property type="entry name" value="Mur_ligase"/>
    <property type="match status" value="1"/>
</dbReference>
<organism evidence="13 14">
    <name type="scientific">Candidatus Portnoybacteria bacterium RBG_19FT_COMBO_36_7</name>
    <dbReference type="NCBI Taxonomy" id="1801992"/>
    <lineage>
        <taxon>Bacteria</taxon>
        <taxon>Candidatus Portnoyibacteriota</taxon>
    </lineage>
</organism>
<dbReference type="SUPFAM" id="SSF51984">
    <property type="entry name" value="MurCD N-terminal domain"/>
    <property type="match status" value="1"/>
</dbReference>
<keyword evidence="1" id="KW-0436">Ligase</keyword>
<dbReference type="GO" id="GO:0009252">
    <property type="term" value="P:peptidoglycan biosynthetic process"/>
    <property type="evidence" value="ECO:0007669"/>
    <property type="project" value="UniProtKB-KW"/>
</dbReference>
<keyword evidence="9" id="KW-0812">Transmembrane</keyword>